<name>X1JKF6_9ZZZZ</name>
<dbReference type="GO" id="GO:0140359">
    <property type="term" value="F:ABC-type transporter activity"/>
    <property type="evidence" value="ECO:0007669"/>
    <property type="project" value="InterPro"/>
</dbReference>
<feature type="transmembrane region" description="Helical" evidence="1">
    <location>
        <begin position="65"/>
        <end position="86"/>
    </location>
</feature>
<evidence type="ECO:0000256" key="1">
    <source>
        <dbReference type="SAM" id="Phobius"/>
    </source>
</evidence>
<comment type="caution">
    <text evidence="2">The sequence shown here is derived from an EMBL/GenBank/DDBJ whole genome shotgun (WGS) entry which is preliminary data.</text>
</comment>
<dbReference type="PANTHER" id="PTHR43471">
    <property type="entry name" value="ABC TRANSPORTER PERMEASE"/>
    <property type="match status" value="1"/>
</dbReference>
<sequence>MRSILTVYRKELTDHFSSNKFLVLLALIYIAGLSSTYVALQNIRESASGLGKYVFLYLFTTGGDVLPSFITFISFFIPIIGIIFGFDAINSEKNSGNLSRLLSQPIYRDSVINGKFLAGITTLSIIIASIVFIISGIGLFSIGVPPTSEEILRIFFFIFICIFYGGFWMGLSILFSVIMEKTAASILTAIAIWIFIMFFLPIIANAIANAIVPPESASVADQVRNYTIEHSISRISPSTLFTEAIVILLVPVGGHLLFRPVLEAEVSQMILNPLSIGQSLIQVWPQLVVIVALAIICFAISYIIFMRQEIRST</sequence>
<organism evidence="2">
    <name type="scientific">marine sediment metagenome</name>
    <dbReference type="NCBI Taxonomy" id="412755"/>
    <lineage>
        <taxon>unclassified sequences</taxon>
        <taxon>metagenomes</taxon>
        <taxon>ecological metagenomes</taxon>
    </lineage>
</organism>
<feature type="transmembrane region" description="Helical" evidence="1">
    <location>
        <begin position="154"/>
        <end position="178"/>
    </location>
</feature>
<proteinExistence type="predicted"/>
<keyword evidence="1" id="KW-0472">Membrane</keyword>
<keyword evidence="1" id="KW-0812">Transmembrane</keyword>
<dbReference type="Pfam" id="PF12679">
    <property type="entry name" value="ABC2_membrane_2"/>
    <property type="match status" value="1"/>
</dbReference>
<feature type="transmembrane region" description="Helical" evidence="1">
    <location>
        <begin position="116"/>
        <end position="142"/>
    </location>
</feature>
<dbReference type="GO" id="GO:0005886">
    <property type="term" value="C:plasma membrane"/>
    <property type="evidence" value="ECO:0007669"/>
    <property type="project" value="UniProtKB-SubCell"/>
</dbReference>
<keyword evidence="1" id="KW-1133">Transmembrane helix</keyword>
<dbReference type="PANTHER" id="PTHR43471:SF14">
    <property type="entry name" value="ABC-2 TYPE TRANSPORT SYSTEM PERMEASE PROTEIN"/>
    <property type="match status" value="1"/>
</dbReference>
<feature type="transmembrane region" description="Helical" evidence="1">
    <location>
        <begin position="283"/>
        <end position="305"/>
    </location>
</feature>
<dbReference type="AlphaFoldDB" id="X1JKF6"/>
<feature type="transmembrane region" description="Helical" evidence="1">
    <location>
        <begin position="190"/>
        <end position="212"/>
    </location>
</feature>
<reference evidence="2" key="1">
    <citation type="journal article" date="2014" name="Front. Microbiol.">
        <title>High frequency of phylogenetically diverse reductive dehalogenase-homologous genes in deep subseafloor sedimentary metagenomes.</title>
        <authorList>
            <person name="Kawai M."/>
            <person name="Futagami T."/>
            <person name="Toyoda A."/>
            <person name="Takaki Y."/>
            <person name="Nishi S."/>
            <person name="Hori S."/>
            <person name="Arai W."/>
            <person name="Tsubouchi T."/>
            <person name="Morono Y."/>
            <person name="Uchiyama I."/>
            <person name="Ito T."/>
            <person name="Fujiyama A."/>
            <person name="Inagaki F."/>
            <person name="Takami H."/>
        </authorList>
    </citation>
    <scope>NUCLEOTIDE SEQUENCE</scope>
    <source>
        <strain evidence="2">Expedition CK06-06</strain>
    </source>
</reference>
<protein>
    <recommendedName>
        <fullName evidence="3">ABC-2 type transporter domain-containing protein</fullName>
    </recommendedName>
</protein>
<accession>X1JKF6</accession>
<evidence type="ECO:0008006" key="3">
    <source>
        <dbReference type="Google" id="ProtNLM"/>
    </source>
</evidence>
<feature type="transmembrane region" description="Helical" evidence="1">
    <location>
        <begin position="21"/>
        <end position="40"/>
    </location>
</feature>
<evidence type="ECO:0000313" key="2">
    <source>
        <dbReference type="EMBL" id="GAH95216.1"/>
    </source>
</evidence>
<gene>
    <name evidence="2" type="ORF">S06H3_00967</name>
</gene>
<dbReference type="EMBL" id="BARV01000217">
    <property type="protein sequence ID" value="GAH95216.1"/>
    <property type="molecule type" value="Genomic_DNA"/>
</dbReference>